<dbReference type="RefSeq" id="WP_131286323.1">
    <property type="nucleotide sequence ID" value="NZ_SJKA01000003.1"/>
</dbReference>
<comment type="caution">
    <text evidence="1">The sequence shown here is derived from an EMBL/GenBank/DDBJ whole genome shotgun (WGS) entry which is preliminary data.</text>
</comment>
<protein>
    <submittedName>
        <fullName evidence="1">Uncharacterized protein</fullName>
    </submittedName>
</protein>
<dbReference type="EMBL" id="SJKA01000003">
    <property type="protein sequence ID" value="TCC36976.1"/>
    <property type="molecule type" value="Genomic_DNA"/>
</dbReference>
<dbReference type="Proteomes" id="UP000292695">
    <property type="component" value="Unassembled WGS sequence"/>
</dbReference>
<keyword evidence="2" id="KW-1185">Reference proteome</keyword>
<gene>
    <name evidence="1" type="ORF">E0H50_09850</name>
</gene>
<accession>A0A4R0IYZ3</accession>
<name>A0A4R0IYZ3_9ACTN</name>
<reference evidence="1 2" key="1">
    <citation type="submission" date="2019-02" db="EMBL/GenBank/DDBJ databases">
        <title>Kribbella capetownensis sp. nov. and Kribbella speibonae sp. nov., isolated from soil.</title>
        <authorList>
            <person name="Curtis S.M."/>
            <person name="Norton I."/>
            <person name="Everest G.J."/>
            <person name="Meyers P.R."/>
        </authorList>
    </citation>
    <scope>NUCLEOTIDE SEQUENCE [LARGE SCALE GENOMIC DNA]</scope>
    <source>
        <strain evidence="1 2">DSM 27082</strain>
    </source>
</reference>
<organism evidence="1 2">
    <name type="scientific">Kribbella sindirgiensis</name>
    <dbReference type="NCBI Taxonomy" id="1124744"/>
    <lineage>
        <taxon>Bacteria</taxon>
        <taxon>Bacillati</taxon>
        <taxon>Actinomycetota</taxon>
        <taxon>Actinomycetes</taxon>
        <taxon>Propionibacteriales</taxon>
        <taxon>Kribbellaceae</taxon>
        <taxon>Kribbella</taxon>
    </lineage>
</organism>
<dbReference type="AlphaFoldDB" id="A0A4R0IYZ3"/>
<dbReference type="OrthoDB" id="3829957at2"/>
<sequence length="69" mass="7578">MDAYREVQRLYAEAMMSAASGDELVAELGETVQRIGDLLPQTAPGERASVLLMNSSLAERLARLPKETR</sequence>
<evidence type="ECO:0000313" key="1">
    <source>
        <dbReference type="EMBL" id="TCC36976.1"/>
    </source>
</evidence>
<proteinExistence type="predicted"/>
<evidence type="ECO:0000313" key="2">
    <source>
        <dbReference type="Proteomes" id="UP000292695"/>
    </source>
</evidence>